<dbReference type="EMBL" id="JABFTP020000124">
    <property type="protein sequence ID" value="KAL3279054.1"/>
    <property type="molecule type" value="Genomic_DNA"/>
</dbReference>
<reference evidence="1 2" key="1">
    <citation type="journal article" date="2021" name="BMC Biol.">
        <title>Horizontally acquired antibacterial genes associated with adaptive radiation of ladybird beetles.</title>
        <authorList>
            <person name="Li H.S."/>
            <person name="Tang X.F."/>
            <person name="Huang Y.H."/>
            <person name="Xu Z.Y."/>
            <person name="Chen M.L."/>
            <person name="Du X.Y."/>
            <person name="Qiu B.Y."/>
            <person name="Chen P.T."/>
            <person name="Zhang W."/>
            <person name="Slipinski A."/>
            <person name="Escalona H.E."/>
            <person name="Waterhouse R.M."/>
            <person name="Zwick A."/>
            <person name="Pang H."/>
        </authorList>
    </citation>
    <scope>NUCLEOTIDE SEQUENCE [LARGE SCALE GENOMIC DNA]</scope>
    <source>
        <strain evidence="1">SYSU2018</strain>
    </source>
</reference>
<dbReference type="PANTHER" id="PTHR33395:SF22">
    <property type="entry name" value="REVERSE TRANSCRIPTASE DOMAIN-CONTAINING PROTEIN"/>
    <property type="match status" value="1"/>
</dbReference>
<sequence length="152" mass="17114">MSNIFATSSSNLVDRLGRSNALVCGDFNCTTIDWNPSGFGPYKPNNVSAKYSNIIGSLSFCQFSQLNYEPNSNDRILDLILCNENIVTEITHCSAPLVREDANHTALEFVINIEAMKYIRENIRFRNFKRADYTIINSQLNSVPVVVVLMII</sequence>
<dbReference type="SUPFAM" id="SSF56219">
    <property type="entry name" value="DNase I-like"/>
    <property type="match status" value="1"/>
</dbReference>
<name>A0ABD2NKC2_9CUCU</name>
<dbReference type="Gene3D" id="3.60.10.10">
    <property type="entry name" value="Endonuclease/exonuclease/phosphatase"/>
    <property type="match status" value="1"/>
</dbReference>
<dbReference type="AlphaFoldDB" id="A0ABD2NKC2"/>
<evidence type="ECO:0008006" key="3">
    <source>
        <dbReference type="Google" id="ProtNLM"/>
    </source>
</evidence>
<evidence type="ECO:0000313" key="1">
    <source>
        <dbReference type="EMBL" id="KAL3279054.1"/>
    </source>
</evidence>
<comment type="caution">
    <text evidence="1">The sequence shown here is derived from an EMBL/GenBank/DDBJ whole genome shotgun (WGS) entry which is preliminary data.</text>
</comment>
<evidence type="ECO:0000313" key="2">
    <source>
        <dbReference type="Proteomes" id="UP001516400"/>
    </source>
</evidence>
<dbReference type="Proteomes" id="UP001516400">
    <property type="component" value="Unassembled WGS sequence"/>
</dbReference>
<organism evidence="1 2">
    <name type="scientific">Cryptolaemus montrouzieri</name>
    <dbReference type="NCBI Taxonomy" id="559131"/>
    <lineage>
        <taxon>Eukaryota</taxon>
        <taxon>Metazoa</taxon>
        <taxon>Ecdysozoa</taxon>
        <taxon>Arthropoda</taxon>
        <taxon>Hexapoda</taxon>
        <taxon>Insecta</taxon>
        <taxon>Pterygota</taxon>
        <taxon>Neoptera</taxon>
        <taxon>Endopterygota</taxon>
        <taxon>Coleoptera</taxon>
        <taxon>Polyphaga</taxon>
        <taxon>Cucujiformia</taxon>
        <taxon>Coccinelloidea</taxon>
        <taxon>Coccinellidae</taxon>
        <taxon>Scymninae</taxon>
        <taxon>Scymnini</taxon>
        <taxon>Cryptolaemus</taxon>
    </lineage>
</organism>
<dbReference type="PANTHER" id="PTHR33395">
    <property type="entry name" value="TRANSCRIPTASE, PUTATIVE-RELATED-RELATED"/>
    <property type="match status" value="1"/>
</dbReference>
<accession>A0ABD2NKC2</accession>
<protein>
    <recommendedName>
        <fullName evidence="3">Endonuclease/exonuclease/phosphatase domain-containing protein</fullName>
    </recommendedName>
</protein>
<proteinExistence type="predicted"/>
<dbReference type="InterPro" id="IPR036691">
    <property type="entry name" value="Endo/exonu/phosph_ase_sf"/>
</dbReference>
<gene>
    <name evidence="1" type="ORF">HHI36_016569</name>
</gene>
<keyword evidence="2" id="KW-1185">Reference proteome</keyword>